<dbReference type="EMBL" id="CP020100">
    <property type="protein sequence ID" value="AQZ96870.1"/>
    <property type="molecule type" value="Genomic_DNA"/>
</dbReference>
<evidence type="ECO:0000259" key="3">
    <source>
        <dbReference type="PROSITE" id="PS01124"/>
    </source>
</evidence>
<dbReference type="AlphaFoldDB" id="A0A1V0BAG3"/>
<evidence type="ECO:0000313" key="4">
    <source>
        <dbReference type="EMBL" id="AQZ96870.1"/>
    </source>
</evidence>
<dbReference type="PROSITE" id="PS01124">
    <property type="entry name" value="HTH_ARAC_FAMILY_2"/>
    <property type="match status" value="1"/>
</dbReference>
<sequence length="299" mass="33125">MVELIKSLAPTEGYTESMLDGVTFMRSDQAVPNTPALYEPSIVIVVQGRKRGFHGGRMYVYDARHYLVLAVPLPFSIETEASAAEPLLGLILRIDSAMVAELAMEIDETLLQRPLNPVSLNATPIDDKLESATLRLLEALSSPLECKLLAPAIVREITYRVLTGEQGDGLRAALVQGSNFGRIARVLRRIHDQFDHNLDVGTLAQEASMSVPTFHTHFKAVTLTSPLQYIKTIRLHQARLMMIRNGISAVAASQQVGYESTSQFSREFKRLFGRSPKDETRHLKTLLSLSEPVTADTIK</sequence>
<dbReference type="Pfam" id="PF06719">
    <property type="entry name" value="AraC_N"/>
    <property type="match status" value="1"/>
</dbReference>
<keyword evidence="1" id="KW-0805">Transcription regulation</keyword>
<dbReference type="Gene3D" id="1.10.10.60">
    <property type="entry name" value="Homeodomain-like"/>
    <property type="match status" value="1"/>
</dbReference>
<dbReference type="SMART" id="SM00342">
    <property type="entry name" value="HTH_ARAC"/>
    <property type="match status" value="1"/>
</dbReference>
<proteinExistence type="predicted"/>
<feature type="domain" description="HTH araC/xylS-type" evidence="3">
    <location>
        <begin position="184"/>
        <end position="282"/>
    </location>
</feature>
<dbReference type="Proteomes" id="UP000243488">
    <property type="component" value="Chromosome"/>
</dbReference>
<keyword evidence="2" id="KW-0804">Transcription</keyword>
<dbReference type="Pfam" id="PF12833">
    <property type="entry name" value="HTH_18"/>
    <property type="match status" value="1"/>
</dbReference>
<dbReference type="STRING" id="1931241.BVH74_16990"/>
<dbReference type="InterPro" id="IPR009057">
    <property type="entry name" value="Homeodomain-like_sf"/>
</dbReference>
<keyword evidence="5" id="KW-1185">Reference proteome</keyword>
<dbReference type="InterPro" id="IPR009594">
    <property type="entry name" value="Tscrpt_reg_HTH_AraC_N"/>
</dbReference>
<dbReference type="GO" id="GO:0043565">
    <property type="term" value="F:sequence-specific DNA binding"/>
    <property type="evidence" value="ECO:0007669"/>
    <property type="project" value="InterPro"/>
</dbReference>
<dbReference type="InterPro" id="IPR018060">
    <property type="entry name" value="HTH_AraC"/>
</dbReference>
<dbReference type="PANTHER" id="PTHR43436">
    <property type="entry name" value="ARAC-FAMILY TRANSCRIPTIONAL REGULATOR"/>
    <property type="match status" value="1"/>
</dbReference>
<accession>A0A1V0BAG3</accession>
<reference evidence="4 5" key="1">
    <citation type="submission" date="2017-03" db="EMBL/GenBank/DDBJ databases">
        <title>Complete genome sequence of the novel DNRA strain Pseudomonas sp. S-6-2 isolated from Chinese polluted river sediment. Journal of Biotechnology.</title>
        <authorList>
            <person name="Li J."/>
            <person name="Xiang F."/>
            <person name="Wang L."/>
            <person name="Xi L."/>
            <person name="Liu J."/>
        </authorList>
    </citation>
    <scope>NUCLEOTIDE SEQUENCE [LARGE SCALE GENOMIC DNA]</scope>
    <source>
        <strain evidence="4 5">S-6-2</strain>
    </source>
</reference>
<evidence type="ECO:0000256" key="1">
    <source>
        <dbReference type="ARBA" id="ARBA00023015"/>
    </source>
</evidence>
<name>A0A1V0BAG3_9GAMM</name>
<dbReference type="KEGG" id="ppha:BVH74_16990"/>
<gene>
    <name evidence="4" type="ORF">BVH74_16990</name>
</gene>
<dbReference type="GO" id="GO:0003700">
    <property type="term" value="F:DNA-binding transcription factor activity"/>
    <property type="evidence" value="ECO:0007669"/>
    <property type="project" value="InterPro"/>
</dbReference>
<dbReference type="PANTHER" id="PTHR43436:SF2">
    <property type="entry name" value="ARAC_XYLS FAMILY TRANSCRIPTIONAL REGULATOR"/>
    <property type="match status" value="1"/>
</dbReference>
<dbReference type="SUPFAM" id="SSF46689">
    <property type="entry name" value="Homeodomain-like"/>
    <property type="match status" value="2"/>
</dbReference>
<evidence type="ECO:0000313" key="5">
    <source>
        <dbReference type="Proteomes" id="UP000243488"/>
    </source>
</evidence>
<protein>
    <submittedName>
        <fullName evidence="4">AraC family transcriptional regulator</fullName>
    </submittedName>
</protein>
<evidence type="ECO:0000256" key="2">
    <source>
        <dbReference type="ARBA" id="ARBA00023163"/>
    </source>
</evidence>
<organism evidence="4 5">
    <name type="scientific">Halopseudomonas phragmitis</name>
    <dbReference type="NCBI Taxonomy" id="1931241"/>
    <lineage>
        <taxon>Bacteria</taxon>
        <taxon>Pseudomonadati</taxon>
        <taxon>Pseudomonadota</taxon>
        <taxon>Gammaproteobacteria</taxon>
        <taxon>Pseudomonadales</taxon>
        <taxon>Pseudomonadaceae</taxon>
        <taxon>Halopseudomonas</taxon>
    </lineage>
</organism>